<comment type="cofactor">
    <cofactor evidence="15">
        <name>Zn(2+)</name>
        <dbReference type="ChEBI" id="CHEBI:29105"/>
    </cofactor>
    <text evidence="15">Binds 1 zinc ion per subunit.</text>
</comment>
<evidence type="ECO:0000256" key="12">
    <source>
        <dbReference type="ARBA" id="ARBA00023157"/>
    </source>
</evidence>
<evidence type="ECO:0000256" key="6">
    <source>
        <dbReference type="ARBA" id="ARBA00022729"/>
    </source>
</evidence>
<evidence type="ECO:0000256" key="4">
    <source>
        <dbReference type="ARBA" id="ARBA00022670"/>
    </source>
</evidence>
<dbReference type="GeneTree" id="ENSGT00940000156647"/>
<dbReference type="SUPFAM" id="SSF82895">
    <property type="entry name" value="TSP-1 type 1 repeat"/>
    <property type="match status" value="4"/>
</dbReference>
<dbReference type="PANTHER" id="PTHR13723:SF141">
    <property type="entry name" value="A DISINTEGRIN AND METALLOPROTEINASE WITH THROMBOSPONDIN MOTIFS 2"/>
    <property type="match status" value="1"/>
</dbReference>
<dbReference type="Proteomes" id="UP000261640">
    <property type="component" value="Unplaced"/>
</dbReference>
<keyword evidence="15" id="KW-0106">Calcium</keyword>
<dbReference type="Pfam" id="PF01421">
    <property type="entry name" value="Reprolysin"/>
    <property type="match status" value="1"/>
</dbReference>
<comment type="caution">
    <text evidence="17">Lacks conserved residue(s) required for the propagation of feature annotation.</text>
</comment>
<keyword evidence="13" id="KW-0325">Glycoprotein</keyword>
<evidence type="ECO:0000256" key="1">
    <source>
        <dbReference type="ARBA" id="ARBA00004498"/>
    </source>
</evidence>
<dbReference type="AlphaFoldDB" id="A0A7N8YHW5"/>
<keyword evidence="5 15" id="KW-0479">Metal-binding</keyword>
<feature type="disulfide bond" evidence="16">
    <location>
        <begin position="361"/>
        <end position="387"/>
    </location>
</feature>
<evidence type="ECO:0000256" key="10">
    <source>
        <dbReference type="ARBA" id="ARBA00023049"/>
    </source>
</evidence>
<feature type="binding site" evidence="15">
    <location>
        <position position="297"/>
    </location>
    <ligand>
        <name>Ca(2+)</name>
        <dbReference type="ChEBI" id="CHEBI:29108"/>
        <label>1</label>
    </ligand>
</feature>
<feature type="binding site" evidence="15">
    <location>
        <position position="404"/>
    </location>
    <ligand>
        <name>Ca(2+)</name>
        <dbReference type="ChEBI" id="CHEBI:29108"/>
        <label>2</label>
    </ligand>
</feature>
<dbReference type="GO" id="GO:0030198">
    <property type="term" value="P:extracellular matrix organization"/>
    <property type="evidence" value="ECO:0007669"/>
    <property type="project" value="InterPro"/>
</dbReference>
<protein>
    <submittedName>
        <fullName evidence="20">A disintegrin and metalloproteinase with thrombospondin motifs 2-like</fullName>
    </submittedName>
</protein>
<dbReference type="InterPro" id="IPR036383">
    <property type="entry name" value="TSP1_rpt_sf"/>
</dbReference>
<dbReference type="InterPro" id="IPR010909">
    <property type="entry name" value="PLAC"/>
</dbReference>
<feature type="disulfide bond" evidence="16">
    <location>
        <begin position="280"/>
        <end position="328"/>
    </location>
</feature>
<evidence type="ECO:0000256" key="16">
    <source>
        <dbReference type="PIRSR" id="PIRSR613273-3"/>
    </source>
</evidence>
<dbReference type="Pfam" id="PF05986">
    <property type="entry name" value="ADAMTS_spacer1"/>
    <property type="match status" value="1"/>
</dbReference>
<dbReference type="Ensembl" id="ENSMAMT00000064168.1">
    <property type="protein sequence ID" value="ENSMAMP00000065812.1"/>
    <property type="gene ID" value="ENSMAMG00000012552.2"/>
</dbReference>
<dbReference type="GO" id="GO:0031012">
    <property type="term" value="C:extracellular matrix"/>
    <property type="evidence" value="ECO:0007669"/>
    <property type="project" value="TreeGrafter"/>
</dbReference>
<dbReference type="FunFam" id="2.60.120.830:FF:000001">
    <property type="entry name" value="A disintegrin and metalloproteinase with thrombospondin motifs 1"/>
    <property type="match status" value="1"/>
</dbReference>
<evidence type="ECO:0000256" key="2">
    <source>
        <dbReference type="ARBA" id="ARBA00022525"/>
    </source>
</evidence>
<dbReference type="FunFam" id="3.40.1620.60:FF:000001">
    <property type="entry name" value="A disintegrin and metalloproteinase with thrombospondin motifs 3"/>
    <property type="match status" value="1"/>
</dbReference>
<keyword evidence="4" id="KW-0645">Protease</keyword>
<dbReference type="Pfam" id="PF17771">
    <property type="entry name" value="ADAMTS_CR_2"/>
    <property type="match status" value="1"/>
</dbReference>
<dbReference type="Pfam" id="PF00090">
    <property type="entry name" value="TSP_1"/>
    <property type="match status" value="1"/>
</dbReference>
<name>A0A7N8YHW5_9TELE</name>
<evidence type="ECO:0000256" key="17">
    <source>
        <dbReference type="PROSITE-ProRule" id="PRU00276"/>
    </source>
</evidence>
<feature type="binding site" evidence="15 17">
    <location>
        <position position="354"/>
    </location>
    <ligand>
        <name>Zn(2+)</name>
        <dbReference type="ChEBI" id="CHEBI:29105"/>
        <note>catalytic</note>
    </ligand>
</feature>
<dbReference type="GO" id="GO:0046872">
    <property type="term" value="F:metal ion binding"/>
    <property type="evidence" value="ECO:0007669"/>
    <property type="project" value="UniProtKB-KW"/>
</dbReference>
<dbReference type="PRINTS" id="PR01857">
    <property type="entry name" value="ADAMTSFAMILY"/>
</dbReference>
<dbReference type="InterPro" id="IPR013273">
    <property type="entry name" value="ADAMTS/ADAMTS-like"/>
</dbReference>
<keyword evidence="7" id="KW-0677">Repeat</keyword>
<evidence type="ECO:0000256" key="8">
    <source>
        <dbReference type="ARBA" id="ARBA00022801"/>
    </source>
</evidence>
<dbReference type="Gene3D" id="2.60.120.830">
    <property type="match status" value="1"/>
</dbReference>
<feature type="disulfide bond" evidence="16">
    <location>
        <begin position="322"/>
        <end position="401"/>
    </location>
</feature>
<proteinExistence type="predicted"/>
<evidence type="ECO:0000256" key="13">
    <source>
        <dbReference type="ARBA" id="ARBA00023180"/>
    </source>
</evidence>
<dbReference type="CDD" id="cd04273">
    <property type="entry name" value="ZnMc_ADAMTS_like"/>
    <property type="match status" value="1"/>
</dbReference>
<sequence>NTLTKVALVYCSPVLLLLSELLVFCSFVRPIRTDSEGSFLHAHYEEAELFYNVTLFGQELHLRLRPNSRLVAPAATMEWEESGRLHSQPIGDAGCFYTGEVSNMEDTSVAISNCDGLAGLIRTGQDEFFIEPWDGWTTGGREEEEEDGGRQHIVYRSSAVIGKQTSVNQSEAFNIEVNNLFIIEADELLHVDFNETLTSHSLFLLQVLLAVDYSVLLFHGRDHIQKYLLTLMNIINEIYQDHSLGANINIVLVRVIMLSPAKSQELIAVQNPQKSLENVCGWSYLQQREQSHAEHHDHTIYLTRQEFGPSGMQGYAPVTGMCHLHRSCVLVFEDGFSSAFVAAHETGHVLGMEHDGEANDCDDDVLFGSIMSPRVQATFHRYHWSQCSWRELHKYLHTYDCLRDDPFNHDWPAQPQLPGFQYLMDQQCRFNFGSGYSVCTAYTTHDPCKQLWCSSYDNPFFCKTKKGPPLDGTKCGPGKHCYKGFCIKLTPDLLRQDGGWGMWSSYGSCSRTCGGGVRFRTRRCDNPAPANRGRTCFGNSFEFQLCSQDECPPLTDFREDQCRAWNQFYEHQGRKHHWLPYQHPDPDERCRLYCQSKETAAVVSMNRMMHDGTPCSYGDAYSVCVRGECEHVGCDGQIASDQQEDRCGVCGGDNSSCKIIKGNFTRSTKKEGYVKILEIPKGARHLLIQEFKGTPHVLALKNQDTGHLFLNDEDELPESRVVIEKGVAWEYGNTEEQEFIQTTGPLKYGVLLMVRLEVQLVTVSYKYIIQDRVQSSLESNMVQEDTIFYEWALKKWSHCSKPCGGGKQYTRFGCRRKADGKMVHRMFCSNISKPRAISRTCNTDTCSSPRWVTGDWEDCSTSCGQTGWQRRWVSCQQESSRGQQQRTVHSKLCGDGRPDGKRTCNRFPCPAVWRAGPWTPCSVSCGNGTQERQVACLSPKGSTGNCSEPQPITARPCRAPPCSSKHRPITLNIWLRCRGDRSAFCQMEVLSRYCSIAGYRQMCCKSCSEGNFSSTNLPTTSNRSEILTSSAHHRPPSLTRPMRSRRFPLTSFQLLLHLQPLLLQDVQEKLLHHIYLRRELPLPQCLLLQFL</sequence>
<reference evidence="20" key="1">
    <citation type="submission" date="2025-08" db="UniProtKB">
        <authorList>
            <consortium name="Ensembl"/>
        </authorList>
    </citation>
    <scope>IDENTIFICATION</scope>
</reference>
<feature type="domain" description="PLAC" evidence="19">
    <location>
        <begin position="973"/>
        <end position="1011"/>
    </location>
</feature>
<evidence type="ECO:0000313" key="21">
    <source>
        <dbReference type="Proteomes" id="UP000261640"/>
    </source>
</evidence>
<dbReference type="SMART" id="SM00209">
    <property type="entry name" value="TSP1"/>
    <property type="match status" value="4"/>
</dbReference>
<dbReference type="InterPro" id="IPR045371">
    <property type="entry name" value="ADAMTS_CR_3"/>
</dbReference>
<feature type="disulfide bond" evidence="16">
    <location>
        <begin position="448"/>
        <end position="481"/>
    </location>
</feature>
<feature type="disulfide bond" evidence="16">
    <location>
        <begin position="439"/>
        <end position="462"/>
    </location>
</feature>
<feature type="binding site" evidence="15 17">
    <location>
        <position position="348"/>
    </location>
    <ligand>
        <name>Zn(2+)</name>
        <dbReference type="ChEBI" id="CHEBI:29105"/>
        <note>catalytic</note>
    </ligand>
</feature>
<dbReference type="Gene3D" id="2.20.100.10">
    <property type="entry name" value="Thrombospondin type-1 (TSP1) repeat"/>
    <property type="match status" value="4"/>
</dbReference>
<reference evidence="20" key="2">
    <citation type="submission" date="2025-09" db="UniProtKB">
        <authorList>
            <consortium name="Ensembl"/>
        </authorList>
    </citation>
    <scope>IDENTIFICATION</scope>
</reference>
<dbReference type="FunFam" id="2.20.100.10:FF:000006">
    <property type="entry name" value="A disintegrin and metalloproteinase with thrombospondin motifs 1"/>
    <property type="match status" value="1"/>
</dbReference>
<dbReference type="GO" id="GO:0006508">
    <property type="term" value="P:proteolysis"/>
    <property type="evidence" value="ECO:0007669"/>
    <property type="project" value="UniProtKB-KW"/>
</dbReference>
<dbReference type="SUPFAM" id="SSF55486">
    <property type="entry name" value="Metalloproteases ('zincins'), catalytic domain"/>
    <property type="match status" value="1"/>
</dbReference>
<feature type="binding site" evidence="15">
    <location>
        <position position="401"/>
    </location>
    <ligand>
        <name>Ca(2+)</name>
        <dbReference type="ChEBI" id="CHEBI:29108"/>
        <label>1</label>
    </ligand>
</feature>
<keyword evidence="8" id="KW-0378">Hydrolase</keyword>
<feature type="binding site" evidence="15">
    <location>
        <position position="404"/>
    </location>
    <ligand>
        <name>Ca(2+)</name>
        <dbReference type="ChEBI" id="CHEBI:29108"/>
        <label>1</label>
    </ligand>
</feature>
<feature type="domain" description="Peptidase M12B" evidence="18">
    <location>
        <begin position="203"/>
        <end position="406"/>
    </location>
</feature>
<feature type="disulfide bond" evidence="16">
    <location>
        <begin position="524"/>
        <end position="536"/>
    </location>
</feature>
<feature type="binding site" evidence="15 17">
    <location>
        <position position="344"/>
    </location>
    <ligand>
        <name>Zn(2+)</name>
        <dbReference type="ChEBI" id="CHEBI:29105"/>
        <note>catalytic</note>
    </ligand>
</feature>
<feature type="disulfide bond" evidence="16">
    <location>
        <begin position="428"/>
        <end position="453"/>
    </location>
</feature>
<evidence type="ECO:0000256" key="11">
    <source>
        <dbReference type="ARBA" id="ARBA00023145"/>
    </source>
</evidence>
<keyword evidence="10" id="KW-0482">Metalloprotease</keyword>
<keyword evidence="3" id="KW-0272">Extracellular matrix</keyword>
<dbReference type="PROSITE" id="PS50215">
    <property type="entry name" value="ADAM_MEPRO"/>
    <property type="match status" value="1"/>
</dbReference>
<dbReference type="InterPro" id="IPR050439">
    <property type="entry name" value="ADAMTS_ADAMTS-like"/>
</dbReference>
<dbReference type="InterPro" id="IPR024079">
    <property type="entry name" value="MetalloPept_cat_dom_sf"/>
</dbReference>
<evidence type="ECO:0000256" key="5">
    <source>
        <dbReference type="ARBA" id="ARBA00022723"/>
    </source>
</evidence>
<dbReference type="PANTHER" id="PTHR13723">
    <property type="entry name" value="ADAMTS A DISINTEGRIN AND METALLOPROTEASE WITH THROMBOSPONDIN MOTIFS PROTEASE"/>
    <property type="match status" value="1"/>
</dbReference>
<keyword evidence="11" id="KW-0865">Zymogen</keyword>
<dbReference type="Pfam" id="PF19030">
    <property type="entry name" value="TSP1_ADAMTS"/>
    <property type="match status" value="3"/>
</dbReference>
<comment type="subcellular location">
    <subcellularLocation>
        <location evidence="1">Secreted</location>
        <location evidence="1">Extracellular space</location>
        <location evidence="1">Extracellular matrix</location>
    </subcellularLocation>
</comment>
<dbReference type="GO" id="GO:0004222">
    <property type="term" value="F:metalloendopeptidase activity"/>
    <property type="evidence" value="ECO:0007669"/>
    <property type="project" value="InterPro"/>
</dbReference>
<keyword evidence="12 16" id="KW-1015">Disulfide bond</keyword>
<dbReference type="InterPro" id="IPR000884">
    <property type="entry name" value="TSP1_rpt"/>
</dbReference>
<dbReference type="Gene3D" id="3.40.1620.60">
    <property type="match status" value="1"/>
</dbReference>
<evidence type="ECO:0000256" key="14">
    <source>
        <dbReference type="PIRSR" id="PIRSR613273-1"/>
    </source>
</evidence>
<evidence type="ECO:0000256" key="15">
    <source>
        <dbReference type="PIRSR" id="PIRSR613273-2"/>
    </source>
</evidence>
<keyword evidence="6" id="KW-0732">Signal</keyword>
<dbReference type="PROSITE" id="PS50092">
    <property type="entry name" value="TSP1"/>
    <property type="match status" value="4"/>
</dbReference>
<evidence type="ECO:0000256" key="9">
    <source>
        <dbReference type="ARBA" id="ARBA00022833"/>
    </source>
</evidence>
<dbReference type="InterPro" id="IPR001590">
    <property type="entry name" value="Peptidase_M12B"/>
</dbReference>
<keyword evidence="2" id="KW-0964">Secreted</keyword>
<evidence type="ECO:0000256" key="3">
    <source>
        <dbReference type="ARBA" id="ARBA00022530"/>
    </source>
</evidence>
<dbReference type="Pfam" id="PF01562">
    <property type="entry name" value="Pep_M12B_propep"/>
    <property type="match status" value="1"/>
</dbReference>
<keyword evidence="21" id="KW-1185">Reference proteome</keyword>
<feature type="disulfide bond" evidence="16">
    <location>
        <begin position="513"/>
        <end position="551"/>
    </location>
</feature>
<evidence type="ECO:0000259" key="19">
    <source>
        <dbReference type="PROSITE" id="PS50900"/>
    </source>
</evidence>
<dbReference type="Gene3D" id="3.40.390.10">
    <property type="entry name" value="Collagenase (Catalytic Domain)"/>
    <property type="match status" value="1"/>
</dbReference>
<feature type="disulfide bond" evidence="16">
    <location>
        <begin position="475"/>
        <end position="486"/>
    </location>
</feature>
<evidence type="ECO:0000313" key="20">
    <source>
        <dbReference type="Ensembl" id="ENSMAMP00000065812.1"/>
    </source>
</evidence>
<dbReference type="InterPro" id="IPR002870">
    <property type="entry name" value="Peptidase_M12B_N"/>
</dbReference>
<feature type="active site" evidence="14 17">
    <location>
        <position position="345"/>
    </location>
</feature>
<dbReference type="InterPro" id="IPR041645">
    <property type="entry name" value="ADAMTS_CR_2"/>
</dbReference>
<accession>A0A7N8YHW5</accession>
<evidence type="ECO:0000256" key="7">
    <source>
        <dbReference type="ARBA" id="ARBA00022737"/>
    </source>
</evidence>
<evidence type="ECO:0000259" key="18">
    <source>
        <dbReference type="PROSITE" id="PS50215"/>
    </source>
</evidence>
<dbReference type="PROSITE" id="PS50900">
    <property type="entry name" value="PLAC"/>
    <property type="match status" value="1"/>
</dbReference>
<keyword evidence="9 15" id="KW-0862">Zinc</keyword>
<dbReference type="Pfam" id="PF19236">
    <property type="entry name" value="ADAMTS_CR_3"/>
    <property type="match status" value="1"/>
</dbReference>
<feature type="disulfide bond" evidence="16">
    <location>
        <begin position="509"/>
        <end position="546"/>
    </location>
</feature>
<dbReference type="InterPro" id="IPR010294">
    <property type="entry name" value="ADAMTS_spacer1"/>
</dbReference>
<organism evidence="20 21">
    <name type="scientific">Mastacembelus armatus</name>
    <name type="common">zig-zag eel</name>
    <dbReference type="NCBI Taxonomy" id="205130"/>
    <lineage>
        <taxon>Eukaryota</taxon>
        <taxon>Metazoa</taxon>
        <taxon>Chordata</taxon>
        <taxon>Craniata</taxon>
        <taxon>Vertebrata</taxon>
        <taxon>Euteleostomi</taxon>
        <taxon>Actinopterygii</taxon>
        <taxon>Neopterygii</taxon>
        <taxon>Teleostei</taxon>
        <taxon>Neoteleostei</taxon>
        <taxon>Acanthomorphata</taxon>
        <taxon>Anabantaria</taxon>
        <taxon>Synbranchiformes</taxon>
        <taxon>Mastacembelidae</taxon>
        <taxon>Mastacembelus</taxon>
    </lineage>
</organism>